<feature type="transmembrane region" description="Helical" evidence="7">
    <location>
        <begin position="120"/>
        <end position="142"/>
    </location>
</feature>
<evidence type="ECO:0000313" key="12">
    <source>
        <dbReference type="Proteomes" id="UP000030011"/>
    </source>
</evidence>
<keyword evidence="4 7" id="KW-0812">Transmembrane</keyword>
<dbReference type="Gene3D" id="3.30.70.100">
    <property type="match status" value="1"/>
</dbReference>
<feature type="transmembrane region" description="Helical" evidence="7">
    <location>
        <begin position="20"/>
        <end position="41"/>
    </location>
</feature>
<evidence type="ECO:0000256" key="2">
    <source>
        <dbReference type="ARBA" id="ARBA00008017"/>
    </source>
</evidence>
<dbReference type="InterPro" id="IPR010920">
    <property type="entry name" value="LSM_dom_sf"/>
</dbReference>
<evidence type="ECO:0000256" key="4">
    <source>
        <dbReference type="ARBA" id="ARBA00022692"/>
    </source>
</evidence>
<dbReference type="InterPro" id="IPR023408">
    <property type="entry name" value="MscS_beta-dom_sf"/>
</dbReference>
<dbReference type="Proteomes" id="UP000030011">
    <property type="component" value="Unassembled WGS sequence"/>
</dbReference>
<evidence type="ECO:0000259" key="9">
    <source>
        <dbReference type="Pfam" id="PF21082"/>
    </source>
</evidence>
<dbReference type="PANTHER" id="PTHR30460">
    <property type="entry name" value="MODERATE CONDUCTANCE MECHANOSENSITIVE CHANNEL YBIO"/>
    <property type="match status" value="1"/>
</dbReference>
<feature type="transmembrane region" description="Helical" evidence="7">
    <location>
        <begin position="94"/>
        <end position="114"/>
    </location>
</feature>
<feature type="domain" description="Mechanosensitive ion channel MscS" evidence="8">
    <location>
        <begin position="141"/>
        <end position="204"/>
    </location>
</feature>
<dbReference type="SUPFAM" id="SSF82861">
    <property type="entry name" value="Mechanosensitive channel protein MscS (YggB), transmembrane region"/>
    <property type="match status" value="1"/>
</dbReference>
<dbReference type="Pfam" id="PF21082">
    <property type="entry name" value="MS_channel_3rd"/>
    <property type="match status" value="1"/>
</dbReference>
<accession>A0A0A0JP32</accession>
<dbReference type="Pfam" id="PF00924">
    <property type="entry name" value="MS_channel_2nd"/>
    <property type="match status" value="1"/>
</dbReference>
<dbReference type="Gene3D" id="1.10.287.1260">
    <property type="match status" value="1"/>
</dbReference>
<evidence type="ECO:0000259" key="10">
    <source>
        <dbReference type="Pfam" id="PF21088"/>
    </source>
</evidence>
<dbReference type="OrthoDB" id="4638917at2"/>
<comment type="caution">
    <text evidence="11">The sequence shown here is derived from an EMBL/GenBank/DDBJ whole genome shotgun (WGS) entry which is preliminary data.</text>
</comment>
<dbReference type="PANTHER" id="PTHR30460:SF0">
    <property type="entry name" value="MODERATE CONDUCTANCE MECHANOSENSITIVE CHANNEL YBIO"/>
    <property type="match status" value="1"/>
</dbReference>
<feature type="domain" description="Mechanosensitive ion channel transmembrane helices 2/3" evidence="10">
    <location>
        <begin position="99"/>
        <end position="139"/>
    </location>
</feature>
<evidence type="ECO:0000256" key="6">
    <source>
        <dbReference type="ARBA" id="ARBA00023136"/>
    </source>
</evidence>
<proteinExistence type="inferred from homology"/>
<dbReference type="Pfam" id="PF21088">
    <property type="entry name" value="MS_channel_1st"/>
    <property type="match status" value="1"/>
</dbReference>
<dbReference type="InterPro" id="IPR011014">
    <property type="entry name" value="MscS_channel_TM-2"/>
</dbReference>
<keyword evidence="12" id="KW-1185">Reference proteome</keyword>
<dbReference type="InterPro" id="IPR049278">
    <property type="entry name" value="MS_channel_C"/>
</dbReference>
<evidence type="ECO:0000256" key="1">
    <source>
        <dbReference type="ARBA" id="ARBA00004651"/>
    </source>
</evidence>
<dbReference type="GO" id="GO:0008381">
    <property type="term" value="F:mechanosensitive monoatomic ion channel activity"/>
    <property type="evidence" value="ECO:0007669"/>
    <property type="project" value="InterPro"/>
</dbReference>
<protein>
    <submittedName>
        <fullName evidence="11">Small mechanosensitive ion channel protein MscS</fullName>
    </submittedName>
</protein>
<dbReference type="InterPro" id="IPR011066">
    <property type="entry name" value="MscS_channel_C_sf"/>
</dbReference>
<comment type="subcellular location">
    <subcellularLocation>
        <location evidence="1">Cell membrane</location>
        <topology evidence="1">Multi-pass membrane protein</topology>
    </subcellularLocation>
</comment>
<keyword evidence="3" id="KW-1003">Cell membrane</keyword>
<dbReference type="EMBL" id="AVPK01000001">
    <property type="protein sequence ID" value="KGN39180.1"/>
    <property type="molecule type" value="Genomic_DNA"/>
</dbReference>
<dbReference type="InterPro" id="IPR049142">
    <property type="entry name" value="MS_channel_1st"/>
</dbReference>
<dbReference type="InterPro" id="IPR045276">
    <property type="entry name" value="YbiO_bact"/>
</dbReference>
<dbReference type="SUPFAM" id="SSF82689">
    <property type="entry name" value="Mechanosensitive channel protein MscS (YggB), C-terminal domain"/>
    <property type="match status" value="1"/>
</dbReference>
<evidence type="ECO:0000256" key="5">
    <source>
        <dbReference type="ARBA" id="ARBA00022989"/>
    </source>
</evidence>
<evidence type="ECO:0000259" key="8">
    <source>
        <dbReference type="Pfam" id="PF00924"/>
    </source>
</evidence>
<comment type="similarity">
    <text evidence="2">Belongs to the MscS (TC 1.A.23) family.</text>
</comment>
<feature type="domain" description="Mechanosensitive ion channel MscS C-terminal" evidence="9">
    <location>
        <begin position="211"/>
        <end position="297"/>
    </location>
</feature>
<dbReference type="AlphaFoldDB" id="A0A0A0JP32"/>
<organism evidence="11 12">
    <name type="scientific">Knoellia subterranea KCTC 19937</name>
    <dbReference type="NCBI Taxonomy" id="1385521"/>
    <lineage>
        <taxon>Bacteria</taxon>
        <taxon>Bacillati</taxon>
        <taxon>Actinomycetota</taxon>
        <taxon>Actinomycetes</taxon>
        <taxon>Micrococcales</taxon>
        <taxon>Intrasporangiaceae</taxon>
        <taxon>Knoellia</taxon>
    </lineage>
</organism>
<dbReference type="SUPFAM" id="SSF50182">
    <property type="entry name" value="Sm-like ribonucleoproteins"/>
    <property type="match status" value="1"/>
</dbReference>
<reference evidence="11 12" key="1">
    <citation type="submission" date="2013-08" db="EMBL/GenBank/DDBJ databases">
        <title>The genome sequence of Knoellia subterranea.</title>
        <authorList>
            <person name="Zhu W."/>
            <person name="Wang G."/>
        </authorList>
    </citation>
    <scope>NUCLEOTIDE SEQUENCE [LARGE SCALE GENOMIC DNA]</scope>
    <source>
        <strain evidence="11 12">KCTC 19937</strain>
    </source>
</reference>
<sequence>MTPADLKASLLTAERVQDWLLTDGLRILLTIALAVVVRWMLHRLIKRVVRTMAAKSETREAEQLRDRSRAGRILADATAATRARHQQRTATLGSLLRSIVTVVVGLIAVLTVMSTVGIDLAPILATAGVGGVALGFGAQSVVKDFLSGVFMILEDQYGVGDVIDTGEAIGTVEEVTLRVTRLRDANGVTWYIRNGEVIRIGNLSQHHATAVVDVPVSYDEDVARVTSVIHGAAAAMAEDEAWQGRLLGTPTVAGVESITGQTMTIRVVIESSPSDKVDVQRELRQRIKTAFDAAGVKAPQVGPFGFGGFGGTGQGGGKA</sequence>
<dbReference type="InterPro" id="IPR006685">
    <property type="entry name" value="MscS_channel_2nd"/>
</dbReference>
<keyword evidence="6 7" id="KW-0472">Membrane</keyword>
<dbReference type="RefSeq" id="WP_052111588.1">
    <property type="nucleotide sequence ID" value="NZ_AVPK01000001.1"/>
</dbReference>
<evidence type="ECO:0000256" key="3">
    <source>
        <dbReference type="ARBA" id="ARBA00022475"/>
    </source>
</evidence>
<keyword evidence="5 7" id="KW-1133">Transmembrane helix</keyword>
<evidence type="ECO:0000313" key="11">
    <source>
        <dbReference type="EMBL" id="KGN39180.1"/>
    </source>
</evidence>
<dbReference type="STRING" id="1385521.N803_01370"/>
<evidence type="ECO:0000256" key="7">
    <source>
        <dbReference type="SAM" id="Phobius"/>
    </source>
</evidence>
<dbReference type="GO" id="GO:0005886">
    <property type="term" value="C:plasma membrane"/>
    <property type="evidence" value="ECO:0007669"/>
    <property type="project" value="UniProtKB-SubCell"/>
</dbReference>
<dbReference type="FunFam" id="2.30.30.60:FF:000001">
    <property type="entry name" value="MscS Mechanosensitive ion channel"/>
    <property type="match status" value="1"/>
</dbReference>
<name>A0A0A0JP32_9MICO</name>
<dbReference type="eggNOG" id="COG0668">
    <property type="taxonomic scope" value="Bacteria"/>
</dbReference>
<dbReference type="Gene3D" id="2.30.30.60">
    <property type="match status" value="1"/>
</dbReference>
<gene>
    <name evidence="11" type="ORF">N803_01370</name>
</gene>